<keyword evidence="1" id="KW-0732">Signal</keyword>
<evidence type="ECO:0000256" key="1">
    <source>
        <dbReference type="SAM" id="SignalP"/>
    </source>
</evidence>
<proteinExistence type="predicted"/>
<reference evidence="2 3" key="2">
    <citation type="submission" date="2019-01" db="EMBL/GenBank/DDBJ databases">
        <title>A chromosome length genome reference of the Java medaka (oryzias javanicus).</title>
        <authorList>
            <person name="Herpin A."/>
            <person name="Takehana Y."/>
            <person name="Naruse K."/>
            <person name="Ansai S."/>
            <person name="Kawaguchi M."/>
        </authorList>
    </citation>
    <scope>NUCLEOTIDE SEQUENCE [LARGE SCALE GENOMIC DNA]</scope>
    <source>
        <strain evidence="2">RS831</strain>
        <tissue evidence="2">Whole body</tissue>
    </source>
</reference>
<gene>
    <name evidence="2" type="ORF">OJAV_G00003330</name>
</gene>
<evidence type="ECO:0000313" key="2">
    <source>
        <dbReference type="EMBL" id="RVE75880.1"/>
    </source>
</evidence>
<sequence length="107" mass="11828">MVIHRAPSLLRLSVNHTSVWLLLYFLQPIGGSRGRALTQVGAEDIPRLLQLNSLREAAGRRTSPESARACRTQRPSCADGYRCESFTGYLLCFLLKDFKTGCAAADD</sequence>
<name>A0A437DM42_ORYJA</name>
<protein>
    <recommendedName>
        <fullName evidence="4">Secreted protein</fullName>
    </recommendedName>
</protein>
<reference evidence="2 3" key="1">
    <citation type="submission" date="2018-11" db="EMBL/GenBank/DDBJ databases">
        <authorList>
            <person name="Lopez-Roques C."/>
            <person name="Donnadieu C."/>
            <person name="Bouchez O."/>
            <person name="Klopp C."/>
            <person name="Cabau C."/>
            <person name="Zahm M."/>
        </authorList>
    </citation>
    <scope>NUCLEOTIDE SEQUENCE [LARGE SCALE GENOMIC DNA]</scope>
    <source>
        <strain evidence="2">RS831</strain>
        <tissue evidence="2">Whole body</tissue>
    </source>
</reference>
<keyword evidence="3" id="KW-1185">Reference proteome</keyword>
<evidence type="ECO:0008006" key="4">
    <source>
        <dbReference type="Google" id="ProtNLM"/>
    </source>
</evidence>
<dbReference type="AlphaFoldDB" id="A0A437DM42"/>
<evidence type="ECO:0000313" key="3">
    <source>
        <dbReference type="Proteomes" id="UP000283210"/>
    </source>
</evidence>
<organism evidence="2 3">
    <name type="scientific">Oryzias javanicus</name>
    <name type="common">Javanese ricefish</name>
    <name type="synonym">Aplocheilus javanicus</name>
    <dbReference type="NCBI Taxonomy" id="123683"/>
    <lineage>
        <taxon>Eukaryota</taxon>
        <taxon>Metazoa</taxon>
        <taxon>Chordata</taxon>
        <taxon>Craniata</taxon>
        <taxon>Vertebrata</taxon>
        <taxon>Euteleostomi</taxon>
        <taxon>Actinopterygii</taxon>
        <taxon>Neopterygii</taxon>
        <taxon>Teleostei</taxon>
        <taxon>Neoteleostei</taxon>
        <taxon>Acanthomorphata</taxon>
        <taxon>Ovalentaria</taxon>
        <taxon>Atherinomorphae</taxon>
        <taxon>Beloniformes</taxon>
        <taxon>Adrianichthyidae</taxon>
        <taxon>Oryziinae</taxon>
        <taxon>Oryzias</taxon>
    </lineage>
</organism>
<dbReference type="Proteomes" id="UP000283210">
    <property type="component" value="Chromosome 1"/>
</dbReference>
<dbReference type="EMBL" id="CM012437">
    <property type="protein sequence ID" value="RVE75880.1"/>
    <property type="molecule type" value="Genomic_DNA"/>
</dbReference>
<feature type="chain" id="PRO_5019446610" description="Secreted protein" evidence="1">
    <location>
        <begin position="35"/>
        <end position="107"/>
    </location>
</feature>
<feature type="signal peptide" evidence="1">
    <location>
        <begin position="1"/>
        <end position="34"/>
    </location>
</feature>
<accession>A0A437DM42</accession>